<evidence type="ECO:0000259" key="7">
    <source>
        <dbReference type="Pfam" id="PF17846"/>
    </source>
</evidence>
<feature type="compositionally biased region" description="Basic and acidic residues" evidence="5">
    <location>
        <begin position="1364"/>
        <end position="1373"/>
    </location>
</feature>
<feature type="domain" description="Xrn1 helical" evidence="7">
    <location>
        <begin position="246"/>
        <end position="589"/>
    </location>
</feature>
<evidence type="ECO:0000259" key="9">
    <source>
        <dbReference type="Pfam" id="PF18332"/>
    </source>
</evidence>
<dbReference type="InterPro" id="IPR047008">
    <property type="entry name" value="XRN1_SH3_sf"/>
</dbReference>
<feature type="region of interest" description="Disordered" evidence="5">
    <location>
        <begin position="1710"/>
        <end position="1737"/>
    </location>
</feature>
<dbReference type="InterPro" id="IPR041385">
    <property type="entry name" value="SH3_12"/>
</dbReference>
<dbReference type="Pfam" id="PF17846">
    <property type="entry name" value="XRN_M"/>
    <property type="match status" value="1"/>
</dbReference>
<dbReference type="PANTHER" id="PTHR12341">
    <property type="entry name" value="5'-&gt;3' EXORIBONUCLEASE"/>
    <property type="match status" value="1"/>
</dbReference>
<feature type="domain" description="5'-3' exoribonuclease 1 D1" evidence="9">
    <location>
        <begin position="644"/>
        <end position="785"/>
    </location>
</feature>
<dbReference type="Gene3D" id="2.30.30.750">
    <property type="match status" value="1"/>
</dbReference>
<dbReference type="GO" id="GO:0005634">
    <property type="term" value="C:nucleus"/>
    <property type="evidence" value="ECO:0007669"/>
    <property type="project" value="TreeGrafter"/>
</dbReference>
<dbReference type="OrthoDB" id="372487at2759"/>
<feature type="domain" description="Xrn1 N-terminal" evidence="6">
    <location>
        <begin position="23"/>
        <end position="225"/>
    </location>
</feature>
<gene>
    <name evidence="11" type="ORF">Ocin01_10703</name>
</gene>
<dbReference type="Proteomes" id="UP000094527">
    <property type="component" value="Unassembled WGS sequence"/>
</dbReference>
<comment type="caution">
    <text evidence="11">The sequence shown here is derived from an EMBL/GenBank/DDBJ whole genome shotgun (WGS) entry which is preliminary data.</text>
</comment>
<evidence type="ECO:0000313" key="12">
    <source>
        <dbReference type="Proteomes" id="UP000094527"/>
    </source>
</evidence>
<dbReference type="GO" id="GO:0016075">
    <property type="term" value="P:rRNA catabolic process"/>
    <property type="evidence" value="ECO:0007669"/>
    <property type="project" value="TreeGrafter"/>
</dbReference>
<dbReference type="Gene3D" id="3.40.50.12390">
    <property type="match status" value="2"/>
</dbReference>
<feature type="region of interest" description="Disordered" evidence="5">
    <location>
        <begin position="1356"/>
        <end position="1412"/>
    </location>
</feature>
<dbReference type="Gene3D" id="2.170.260.40">
    <property type="match status" value="1"/>
</dbReference>
<evidence type="ECO:0000259" key="6">
    <source>
        <dbReference type="Pfam" id="PF03159"/>
    </source>
</evidence>
<protein>
    <submittedName>
        <fullName evidence="11">5'-3' exoribonuclease 1</fullName>
    </submittedName>
</protein>
<dbReference type="CDD" id="cd18673">
    <property type="entry name" value="PIN_XRN1-2-like"/>
    <property type="match status" value="1"/>
</dbReference>
<comment type="similarity">
    <text evidence="4">Belongs to the 5'-3' exonuclease family.</text>
</comment>
<dbReference type="PANTHER" id="PTHR12341:SF7">
    <property type="entry name" value="5'-3' EXORIBONUCLEASE 1"/>
    <property type="match status" value="1"/>
</dbReference>
<evidence type="ECO:0000256" key="3">
    <source>
        <dbReference type="ARBA" id="ARBA00022839"/>
    </source>
</evidence>
<dbReference type="Pfam" id="PF18332">
    <property type="entry name" value="XRN1_D1"/>
    <property type="match status" value="1"/>
</dbReference>
<organism evidence="11 12">
    <name type="scientific">Orchesella cincta</name>
    <name type="common">Springtail</name>
    <name type="synonym">Podura cincta</name>
    <dbReference type="NCBI Taxonomy" id="48709"/>
    <lineage>
        <taxon>Eukaryota</taxon>
        <taxon>Metazoa</taxon>
        <taxon>Ecdysozoa</taxon>
        <taxon>Arthropoda</taxon>
        <taxon>Hexapoda</taxon>
        <taxon>Collembola</taxon>
        <taxon>Entomobryomorpha</taxon>
        <taxon>Entomobryoidea</taxon>
        <taxon>Orchesellidae</taxon>
        <taxon>Orchesellinae</taxon>
        <taxon>Orchesella</taxon>
    </lineage>
</organism>
<dbReference type="Pfam" id="PF18129">
    <property type="entry name" value="SH3_12"/>
    <property type="match status" value="1"/>
</dbReference>
<dbReference type="Pfam" id="PF03159">
    <property type="entry name" value="XRN_N"/>
    <property type="match status" value="1"/>
</dbReference>
<dbReference type="InterPro" id="IPR027073">
    <property type="entry name" value="5_3_exoribonuclease"/>
</dbReference>
<evidence type="ECO:0000256" key="2">
    <source>
        <dbReference type="ARBA" id="ARBA00022801"/>
    </source>
</evidence>
<reference evidence="11 12" key="1">
    <citation type="journal article" date="2016" name="Genome Biol. Evol.">
        <title>Gene Family Evolution Reflects Adaptation to Soil Environmental Stressors in the Genome of the Collembolan Orchesella cincta.</title>
        <authorList>
            <person name="Faddeeva-Vakhrusheva A."/>
            <person name="Derks M.F."/>
            <person name="Anvar S.Y."/>
            <person name="Agamennone V."/>
            <person name="Suring W."/>
            <person name="Smit S."/>
            <person name="van Straalen N.M."/>
            <person name="Roelofs D."/>
        </authorList>
    </citation>
    <scope>NUCLEOTIDE SEQUENCE [LARGE SCALE GENOMIC DNA]</scope>
    <source>
        <tissue evidence="11">Mixed pool</tissue>
    </source>
</reference>
<sequence>MVSYDQIYAACECYVLVNFCRMIPEFDNLYLDMNGIIHNCSHPNDEDVHLRIPEENIFRDIFHYIDFLFRMIKPCRVFFMAIDGVAPRAKMNQQRGRRFRSARLAEEQEAEAIRQGEKLPSEERFDSNCITPGTEFMARLHEQLKYFVSVKVSTDPLWQRKGLHIYLSGHDVPGEGEHKIMDFIRHIRSQPQYDAETRHCLYGLDADLMMLGLSTHELRFSLLRDYLDEEFLDLKNKLKDHPHITYDLECVIDDWILMNILVGNDFVPHLPNLHIVKGALPMLYRTYMDVLPNLDGYLNESGHLNLKRFEVFIRRLSLFDLDQFRDTYDDMKYKASKTGKNIVLGEKMFDPFIFEDDGIAIEEEELQPISDELKELAKRTEDEIFGDLRNGDGEVTICKEVFPDDDDFFSPDDTEEFRLEFLQHKRNYYLTKCEFKKVDRDAIYEFAKEYVRAIQWVLLYYYKGVSSWGWFYPSHYSPYSSDLRNFGSFQIDFDKGQPFKPFEQLLAVLPSQSKKLLPGCYQWLMTQDNSPILEYYPKKFEQDLNGKRQDWEAVVLIPFIDESKLLEAMENEVLNLSEEEVFRNARGALLCYSYTKEDTGPVKCHRNLFPELEVSHIKLEKINEVSYNPQLLPKGLHSRADIKKIYQGFPSLKSKTFNVRSCICKAEVKVFEFYAREESLIISFEEFEDETDGLKLGKKILGKSVWVNWPHLEAALITALYTRSGKYILGRDNLVIRDPKTTEDAARRTFDAMAKGLVERHLKFRGIRLGNLGVILHGKVMEGRKIRCNNVGNVVIENQWNKLEQPFALKTAIYEERVTEMFYMDNDTARSYLDLFRKGDQVFYLGDKAFGALGVVVGHEKGSGTVVVDLKCPKDSDESNLKLKTGLKQLKSQDFFPPYQAAAMCHISSFALARLTGRVLVSVEKPRKVSKKSSRDRKKLPDTGSLSASDSSESSLEEDFPPLEPEYQKLNIGLDLKFNKTNMEVRGYTSKRDGQWFYSANAVKLVNEYVYNFPDVVELLGRADKNKDVYNAADIFPNDPYGRTFEIVNWLDDRGVRNLPRIPTNCNVLDDDDIENVWKHVATTKNPSLANSTELNIWSVRPNLLYKPGLDKGCIAPIANAQFALLDRVICVDRGASIPLGLRGTVVGIQAPPKSANDDNDESFKTVSADALNSLIIMCDPAQDIFDTNPRKETGNLTELTGSLAKLLGVNGVNQVAETKTVAPVVPKPIITKPKLVKLFPYQVINLTQGSTNLRQDLKKAPLPAKSSNGIDKSSLFNGTVITSKNYAQAAAAKNVNSKPPTKILQRPSLQTAPSKSVQPVVKASNETEPKLILPWPPKPMNHHSITVEQLFAQAAQNKQAHAHAGEQNEKISKPTQILKKSMPVSDVSNDSKNPTKNNLKSQPPAKEEVVVVKKRQPAFADQIKSEQKGITTKVFYNSSLQHPKNRDSNATKSDVKLVNEGNQATTGAQQPQSKNQILNLLCQPKNVERVNTTANRTVASTSTPGVNGHQKVAPETVTHHTHPHPGQFHHPAQMVPLMSLQAGHNAHGSYSHPVFNVNPNMPPQYYVPTPYPVMMPFASAFYPHDGHGQIHAVYPPPQPPQHWTQGRHTATDSAHRYHNTNQNQSVRQSRGSHQSNVFVPLQVSRSMASGDHDSHGQEAIRQKELVVETKKHSVECAQRATENSNHVSQKNTLQDSTVPATQTLKALLGVSTETQSESVPPARKSRLAANFGNQAS</sequence>
<dbReference type="STRING" id="48709.A0A1D2MS83"/>
<keyword evidence="3" id="KW-0269">Exonuclease</keyword>
<feature type="domain" description="Exoribonuclease Xrn1 D2/D3" evidence="10">
    <location>
        <begin position="836"/>
        <end position="929"/>
    </location>
</feature>
<evidence type="ECO:0000313" key="11">
    <source>
        <dbReference type="EMBL" id="ODM95979.1"/>
    </source>
</evidence>
<feature type="compositionally biased region" description="Low complexity" evidence="5">
    <location>
        <begin position="945"/>
        <end position="954"/>
    </location>
</feature>
<feature type="domain" description="Exoribonuclease Xrn1 D2/D3" evidence="10">
    <location>
        <begin position="966"/>
        <end position="1086"/>
    </location>
</feature>
<dbReference type="InterPro" id="IPR047007">
    <property type="entry name" value="XRN1_D1_sf"/>
</dbReference>
<dbReference type="InterPro" id="IPR041106">
    <property type="entry name" value="XRN1_D2_D3"/>
</dbReference>
<dbReference type="Gene3D" id="1.25.40.1050">
    <property type="match status" value="1"/>
</dbReference>
<evidence type="ECO:0000256" key="5">
    <source>
        <dbReference type="SAM" id="MobiDB-lite"/>
    </source>
</evidence>
<name>A0A1D2MS83_ORCCI</name>
<dbReference type="EMBL" id="LJIJ01000597">
    <property type="protein sequence ID" value="ODM95979.1"/>
    <property type="molecule type" value="Genomic_DNA"/>
</dbReference>
<evidence type="ECO:0000259" key="8">
    <source>
        <dbReference type="Pfam" id="PF18129"/>
    </source>
</evidence>
<dbReference type="Pfam" id="PF18334">
    <property type="entry name" value="XRN1_D2_D3"/>
    <property type="match status" value="2"/>
</dbReference>
<evidence type="ECO:0000256" key="1">
    <source>
        <dbReference type="ARBA" id="ARBA00022722"/>
    </source>
</evidence>
<keyword evidence="12" id="KW-1185">Reference proteome</keyword>
<evidence type="ECO:0000259" key="10">
    <source>
        <dbReference type="Pfam" id="PF18334"/>
    </source>
</evidence>
<dbReference type="InterPro" id="IPR041412">
    <property type="entry name" value="Xrn1_helical"/>
</dbReference>
<keyword evidence="2" id="KW-0378">Hydrolase</keyword>
<dbReference type="GO" id="GO:0000956">
    <property type="term" value="P:nuclear-transcribed mRNA catabolic process"/>
    <property type="evidence" value="ECO:0007669"/>
    <property type="project" value="InterPro"/>
</dbReference>
<accession>A0A1D2MS83</accession>
<evidence type="ECO:0000256" key="4">
    <source>
        <dbReference type="ARBA" id="ARBA00038299"/>
    </source>
</evidence>
<dbReference type="InterPro" id="IPR040992">
    <property type="entry name" value="XRN1_D1"/>
</dbReference>
<feature type="domain" description="5'-3' exoribonuclease 1 SH3-like" evidence="8">
    <location>
        <begin position="1121"/>
        <end position="1154"/>
    </location>
</feature>
<feature type="compositionally biased region" description="Polar residues" evidence="5">
    <location>
        <begin position="1387"/>
        <end position="1402"/>
    </location>
</feature>
<dbReference type="InterPro" id="IPR004859">
    <property type="entry name" value="Xrn1_N"/>
</dbReference>
<proteinExistence type="inferred from homology"/>
<dbReference type="GO" id="GO:0003723">
    <property type="term" value="F:RNA binding"/>
    <property type="evidence" value="ECO:0007669"/>
    <property type="project" value="TreeGrafter"/>
</dbReference>
<feature type="region of interest" description="Disordered" evidence="5">
    <location>
        <begin position="930"/>
        <end position="961"/>
    </location>
</feature>
<dbReference type="OMA" id="HNWRDYH"/>
<dbReference type="GO" id="GO:0004534">
    <property type="term" value="F:5'-3' RNA exonuclease activity"/>
    <property type="evidence" value="ECO:0007669"/>
    <property type="project" value="TreeGrafter"/>
</dbReference>
<keyword evidence="1" id="KW-0540">Nuclease</keyword>